<evidence type="ECO:0000313" key="4">
    <source>
        <dbReference type="EMBL" id="SDI75197.1"/>
    </source>
</evidence>
<dbReference type="Pfam" id="PF13148">
    <property type="entry name" value="DUF3987"/>
    <property type="match status" value="1"/>
</dbReference>
<dbReference type="EMBL" id="FNDO01000072">
    <property type="protein sequence ID" value="SDI75197.1"/>
    <property type="molecule type" value="Genomic_DNA"/>
</dbReference>
<dbReference type="InterPro" id="IPR014907">
    <property type="entry name" value="BT4734-like_N"/>
</dbReference>
<organism evidence="3 6">
    <name type="scientific">Bacteroides ovatus</name>
    <dbReference type="NCBI Taxonomy" id="28116"/>
    <lineage>
        <taxon>Bacteria</taxon>
        <taxon>Pseudomonadati</taxon>
        <taxon>Bacteroidota</taxon>
        <taxon>Bacteroidia</taxon>
        <taxon>Bacteroidales</taxon>
        <taxon>Bacteroidaceae</taxon>
        <taxon>Bacteroides</taxon>
    </lineage>
</organism>
<feature type="region of interest" description="Disordered" evidence="1">
    <location>
        <begin position="476"/>
        <end position="499"/>
    </location>
</feature>
<name>A0A1G6G796_BACOV</name>
<evidence type="ECO:0000256" key="1">
    <source>
        <dbReference type="SAM" id="MobiDB-lite"/>
    </source>
</evidence>
<dbReference type="RefSeq" id="WP_074558780.1">
    <property type="nucleotide sequence ID" value="NZ_FMYE01000029.1"/>
</dbReference>
<dbReference type="AlphaFoldDB" id="A0A1G6G796"/>
<evidence type="ECO:0000313" key="6">
    <source>
        <dbReference type="Proteomes" id="UP000183670"/>
    </source>
</evidence>
<evidence type="ECO:0000259" key="2">
    <source>
        <dbReference type="Pfam" id="PF08800"/>
    </source>
</evidence>
<sequence>METTDSSSQPEEIQFSFSYFNNLWSKESAVITLKDLYLQETSALWRPKTESYRKLKNRPDRENEAKMTKESMPVVIVEGVCRPHCSHAAANLDKMSGLAMYDMDHCRQRTSEIKALMRHLPYVAYAHNSISGEGLKIIVHLDVRTPEEYPLAYAICQQTLENIAGHPCDEQCARITQPCSCVWDSDAYYNPAPQPYPWREELVADPSLAQLIPAYGHNPAKTSTSYVYIPGASESTKISPIPPATEACGYIEAFVRTFAQYTPWQKGNRHESMLALGRSARRKGFSREELEKLTSVMTVKIVGDGYTLQELKKDLASGYQYVDLSYAPQKEASLLSALSTVTYTPVSVDVEAEKKEAVSIKNEELRASSPCIPDEVYARLPNFLKEALKPARNKRERDILLLGVLANLSGCMPLVRITFDQRPNSPHLYILVIAPPASGKGLLALAGRLPQAIENYLKGENKRKKEAYERELKAWEQEQGHKFRQKQEQQPAEKAPATMPEEPEYYHLCGAANTSKNQIVARLKTNGDLGLIINATELDTISGSMKQDYGKHDDVFRAAFHHEPVATDFKVDRQMICAEEPRLALCLSGTPNQLPIFIHSTDDGGYSRFAPYTCEANWKYRSAAPIKGQEDYVSLYKRLSREVLDMFLFFQQSPTEVTLTDSQWEEHTAYFDRVLNEVASEQTDAPGAIVLRSALIAARIASIFTALRKFECAMQMKEYICTDDDFHSAMQIAQVTLNHSLLLSSSLPGNESKAKPLQSYFRIRPIIESLPKIFTYKEIKQKALSAGISESSICRYLKELVRLKQLDKQENKYIKIKTYPAKQV</sequence>
<accession>A0A1G6G796</accession>
<dbReference type="Pfam" id="PF08800">
    <property type="entry name" value="BT4734-like_N"/>
    <property type="match status" value="1"/>
</dbReference>
<dbReference type="Proteomes" id="UP000181870">
    <property type="component" value="Unassembled WGS sequence"/>
</dbReference>
<proteinExistence type="predicted"/>
<dbReference type="EMBL" id="FMYE01000029">
    <property type="protein sequence ID" value="SDB77850.1"/>
    <property type="molecule type" value="Genomic_DNA"/>
</dbReference>
<protein>
    <submittedName>
        <fullName evidence="3">VirE N-terminal domain-containing protein</fullName>
    </submittedName>
</protein>
<feature type="compositionally biased region" description="Basic and acidic residues" evidence="1">
    <location>
        <begin position="476"/>
        <end position="487"/>
    </location>
</feature>
<dbReference type="InterPro" id="IPR025048">
    <property type="entry name" value="DUF3987"/>
</dbReference>
<reference evidence="5 6" key="1">
    <citation type="submission" date="2016-10" db="EMBL/GenBank/DDBJ databases">
        <authorList>
            <person name="de Groot N.N."/>
        </authorList>
    </citation>
    <scope>NUCLEOTIDE SEQUENCE [LARGE SCALE GENOMIC DNA]</scope>
    <source>
        <strain evidence="3 6">NLAE-zl-C500</strain>
        <strain evidence="4 5">NLAE-zl-C57</strain>
    </source>
</reference>
<gene>
    <name evidence="3" type="ORF">SAMN05192581_102912</name>
    <name evidence="4" type="ORF">SAMN05192582_10729</name>
</gene>
<evidence type="ECO:0000313" key="5">
    <source>
        <dbReference type="Proteomes" id="UP000181870"/>
    </source>
</evidence>
<dbReference type="Proteomes" id="UP000183670">
    <property type="component" value="Unassembled WGS sequence"/>
</dbReference>
<evidence type="ECO:0000313" key="3">
    <source>
        <dbReference type="EMBL" id="SDB77850.1"/>
    </source>
</evidence>
<feature type="domain" description="BT4734-like N-terminal" evidence="2">
    <location>
        <begin position="67"/>
        <end position="189"/>
    </location>
</feature>